<sequence length="156" mass="15993">MSDQSVGFEPDEVRTRVSTRSARLKWVVVVDRDIPAGRIVNAAACVAAATAPAVTGLLGPGGADGDGSPHSGLPWAGCSVLAADAETLRAARAEAAAQEGVLVTDMPTAAQEVRVYDDYLARLADLSAEEVAYAAVSLVGPRKKVDRIVGGLGLLP</sequence>
<evidence type="ECO:0000313" key="1">
    <source>
        <dbReference type="EMBL" id="MFC7342332.1"/>
    </source>
</evidence>
<proteinExistence type="predicted"/>
<accession>A0ABW2LMH0</accession>
<dbReference type="InterPro" id="IPR018988">
    <property type="entry name" value="DUF2000"/>
</dbReference>
<reference evidence="2" key="1">
    <citation type="journal article" date="2019" name="Int. J. Syst. Evol. Microbiol.">
        <title>The Global Catalogue of Microorganisms (GCM) 10K type strain sequencing project: providing services to taxonomists for standard genome sequencing and annotation.</title>
        <authorList>
            <consortium name="The Broad Institute Genomics Platform"/>
            <consortium name="The Broad Institute Genome Sequencing Center for Infectious Disease"/>
            <person name="Wu L."/>
            <person name="Ma J."/>
        </authorList>
    </citation>
    <scope>NUCLEOTIDE SEQUENCE [LARGE SCALE GENOMIC DNA]</scope>
    <source>
        <strain evidence="2">WLHS5</strain>
    </source>
</reference>
<protein>
    <submittedName>
        <fullName evidence="1">DUF2000 domain-containing protein</fullName>
    </submittedName>
</protein>
<dbReference type="InterPro" id="IPR023476">
    <property type="entry name" value="Pep_tRNA_hydro_II_dom_sf"/>
</dbReference>
<dbReference type="SUPFAM" id="SSF102462">
    <property type="entry name" value="Peptidyl-tRNA hydrolase II"/>
    <property type="match status" value="1"/>
</dbReference>
<keyword evidence="2" id="KW-1185">Reference proteome</keyword>
<evidence type="ECO:0000313" key="2">
    <source>
        <dbReference type="Proteomes" id="UP001596504"/>
    </source>
</evidence>
<comment type="caution">
    <text evidence="1">The sequence shown here is derived from an EMBL/GenBank/DDBJ whole genome shotgun (WGS) entry which is preliminary data.</text>
</comment>
<gene>
    <name evidence="1" type="ORF">ACFQRI_13045</name>
</gene>
<dbReference type="Proteomes" id="UP001596504">
    <property type="component" value="Unassembled WGS sequence"/>
</dbReference>
<dbReference type="EMBL" id="JBHTCJ010000006">
    <property type="protein sequence ID" value="MFC7342332.1"/>
    <property type="molecule type" value="Genomic_DNA"/>
</dbReference>
<organism evidence="1 2">
    <name type="scientific">Saccharopolyspora griseoalba</name>
    <dbReference type="NCBI Taxonomy" id="1431848"/>
    <lineage>
        <taxon>Bacteria</taxon>
        <taxon>Bacillati</taxon>
        <taxon>Actinomycetota</taxon>
        <taxon>Actinomycetes</taxon>
        <taxon>Pseudonocardiales</taxon>
        <taxon>Pseudonocardiaceae</taxon>
        <taxon>Saccharopolyspora</taxon>
    </lineage>
</organism>
<name>A0ABW2LMH0_9PSEU</name>
<dbReference type="Gene3D" id="3.40.1490.10">
    <property type="entry name" value="Bit1"/>
    <property type="match status" value="1"/>
</dbReference>
<dbReference type="RefSeq" id="WP_380668122.1">
    <property type="nucleotide sequence ID" value="NZ_JBHTCJ010000006.1"/>
</dbReference>
<dbReference type="Pfam" id="PF09391">
    <property type="entry name" value="DUF2000"/>
    <property type="match status" value="1"/>
</dbReference>